<evidence type="ECO:0000256" key="2">
    <source>
        <dbReference type="ARBA" id="ARBA00004651"/>
    </source>
</evidence>
<dbReference type="InterPro" id="IPR006471">
    <property type="entry name" value="Formate_DH_gsu"/>
</dbReference>
<keyword evidence="17" id="KW-1185">Reference proteome</keyword>
<feature type="domain" description="Cytochrome b561 bacterial/Ni-hydrogenase" evidence="15">
    <location>
        <begin position="12"/>
        <end position="189"/>
    </location>
</feature>
<evidence type="ECO:0000313" key="17">
    <source>
        <dbReference type="Proteomes" id="UP000235803"/>
    </source>
</evidence>
<dbReference type="Proteomes" id="UP000235803">
    <property type="component" value="Unassembled WGS sequence"/>
</dbReference>
<organism evidence="16 17">
    <name type="scientific">Billgrantia endophytica</name>
    <dbReference type="NCBI Taxonomy" id="2033802"/>
    <lineage>
        <taxon>Bacteria</taxon>
        <taxon>Pseudomonadati</taxon>
        <taxon>Pseudomonadota</taxon>
        <taxon>Gammaproteobacteria</taxon>
        <taxon>Oceanospirillales</taxon>
        <taxon>Halomonadaceae</taxon>
        <taxon>Billgrantia</taxon>
    </lineage>
</organism>
<keyword evidence="4" id="KW-0813">Transport</keyword>
<dbReference type="GO" id="GO:0009055">
    <property type="term" value="F:electron transfer activity"/>
    <property type="evidence" value="ECO:0007669"/>
    <property type="project" value="InterPro"/>
</dbReference>
<dbReference type="EMBL" id="PNRF01000017">
    <property type="protein sequence ID" value="PMR75743.1"/>
    <property type="molecule type" value="Genomic_DNA"/>
</dbReference>
<evidence type="ECO:0000256" key="1">
    <source>
        <dbReference type="ARBA" id="ARBA00001971"/>
    </source>
</evidence>
<sequence>MSHPGREEGLLRYGGWTRLNHWLVAISFVLLVLSGLPFFHPFFWSLTALFGGPTMTRIVHPFIGVFMTLVFFIMAIAFFKESLVKRHDIQWLKQIRDVLTNRDERLPPVGKNNAGQKMVYWIMLLCVPLLLVSGIVIWQPYFADAMPITIRRLGALTHAYVAFLAIITLIIHIYSGIWVKGSFQAMIRGRVSKAWAKHHHDLWYEEEMAKERRSREIRRESRKPHPPQSRGTE</sequence>
<dbReference type="RefSeq" id="WP_102653052.1">
    <property type="nucleotide sequence ID" value="NZ_PNRF01000017.1"/>
</dbReference>
<evidence type="ECO:0000256" key="8">
    <source>
        <dbReference type="ARBA" id="ARBA00022723"/>
    </source>
</evidence>
<dbReference type="PANTHER" id="PTHR30074">
    <property type="entry name" value="FORMATE DEHYDROGENASE, NITRATE-INDUCIBLE, CYTOCHROME B556 FDN SUBUNIT"/>
    <property type="match status" value="1"/>
</dbReference>
<gene>
    <name evidence="16" type="ORF">C1H69_08895</name>
</gene>
<evidence type="ECO:0000256" key="5">
    <source>
        <dbReference type="ARBA" id="ARBA00022475"/>
    </source>
</evidence>
<dbReference type="GO" id="GO:0046872">
    <property type="term" value="F:metal ion binding"/>
    <property type="evidence" value="ECO:0007669"/>
    <property type="project" value="UniProtKB-KW"/>
</dbReference>
<accession>A0A2N7U5M8</accession>
<dbReference type="GO" id="GO:0022904">
    <property type="term" value="P:respiratory electron transport chain"/>
    <property type="evidence" value="ECO:0007669"/>
    <property type="project" value="InterPro"/>
</dbReference>
<evidence type="ECO:0000256" key="6">
    <source>
        <dbReference type="ARBA" id="ARBA00022617"/>
    </source>
</evidence>
<dbReference type="NCBIfam" id="TIGR01583">
    <property type="entry name" value="formate-DH-gamm"/>
    <property type="match status" value="1"/>
</dbReference>
<dbReference type="InterPro" id="IPR011577">
    <property type="entry name" value="Cyt_b561_bac/Ni-Hgenase"/>
</dbReference>
<reference evidence="16 17" key="1">
    <citation type="submission" date="2018-01" db="EMBL/GenBank/DDBJ databases">
        <title>Halomonas endophytica sp. nov., isolated from storage liquid in the stems of Populus euphratica.</title>
        <authorList>
            <person name="Chen C."/>
        </authorList>
    </citation>
    <scope>NUCLEOTIDE SEQUENCE [LARGE SCALE GENOMIC DNA]</scope>
    <source>
        <strain evidence="16 17">MC28</strain>
    </source>
</reference>
<dbReference type="Pfam" id="PF01292">
    <property type="entry name" value="Ni_hydr_CYTB"/>
    <property type="match status" value="1"/>
</dbReference>
<evidence type="ECO:0000256" key="10">
    <source>
        <dbReference type="ARBA" id="ARBA00022989"/>
    </source>
</evidence>
<feature type="transmembrane region" description="Helical" evidence="14">
    <location>
        <begin position="21"/>
        <end position="39"/>
    </location>
</feature>
<dbReference type="FunFam" id="1.20.950.20:FF:000002">
    <property type="entry name" value="Formate dehydrogenase cytochrome b556 subunit"/>
    <property type="match status" value="1"/>
</dbReference>
<keyword evidence="9" id="KW-0249">Electron transport</keyword>
<evidence type="ECO:0000256" key="12">
    <source>
        <dbReference type="ARBA" id="ARBA00023136"/>
    </source>
</evidence>
<feature type="compositionally biased region" description="Basic and acidic residues" evidence="13">
    <location>
        <begin position="208"/>
        <end position="219"/>
    </location>
</feature>
<comment type="cofactor">
    <cofactor evidence="1">
        <name>heme</name>
        <dbReference type="ChEBI" id="CHEBI:30413"/>
    </cofactor>
</comment>
<dbReference type="AlphaFoldDB" id="A0A2N7U5M8"/>
<dbReference type="GO" id="GO:0009326">
    <property type="term" value="C:formate dehydrogenase complex"/>
    <property type="evidence" value="ECO:0007669"/>
    <property type="project" value="InterPro"/>
</dbReference>
<dbReference type="SUPFAM" id="SSF81342">
    <property type="entry name" value="Transmembrane di-heme cytochromes"/>
    <property type="match status" value="1"/>
</dbReference>
<dbReference type="GO" id="GO:0036397">
    <property type="term" value="F:formate dehydrogenase (quinone) activity"/>
    <property type="evidence" value="ECO:0007669"/>
    <property type="project" value="TreeGrafter"/>
</dbReference>
<dbReference type="GO" id="GO:0005886">
    <property type="term" value="C:plasma membrane"/>
    <property type="evidence" value="ECO:0007669"/>
    <property type="project" value="UniProtKB-SubCell"/>
</dbReference>
<feature type="transmembrane region" description="Helical" evidence="14">
    <location>
        <begin position="118"/>
        <end position="138"/>
    </location>
</feature>
<evidence type="ECO:0000256" key="13">
    <source>
        <dbReference type="SAM" id="MobiDB-lite"/>
    </source>
</evidence>
<keyword evidence="6" id="KW-0349">Heme</keyword>
<evidence type="ECO:0000256" key="3">
    <source>
        <dbReference type="ARBA" id="ARBA00010747"/>
    </source>
</evidence>
<comment type="similarity">
    <text evidence="3">Belongs to the formate dehydrogenase gamma subunit family.</text>
</comment>
<keyword evidence="11" id="KW-0408">Iron</keyword>
<evidence type="ECO:0000256" key="11">
    <source>
        <dbReference type="ARBA" id="ARBA00023004"/>
    </source>
</evidence>
<dbReference type="InterPro" id="IPR051817">
    <property type="entry name" value="FDH_cytochrome_b556_subunit"/>
</dbReference>
<dbReference type="GO" id="GO:0009061">
    <property type="term" value="P:anaerobic respiration"/>
    <property type="evidence" value="ECO:0007669"/>
    <property type="project" value="TreeGrafter"/>
</dbReference>
<evidence type="ECO:0000256" key="7">
    <source>
        <dbReference type="ARBA" id="ARBA00022692"/>
    </source>
</evidence>
<evidence type="ECO:0000313" key="16">
    <source>
        <dbReference type="EMBL" id="PMR75743.1"/>
    </source>
</evidence>
<dbReference type="Gene3D" id="1.20.950.20">
    <property type="entry name" value="Transmembrane di-heme cytochromes, Chain C"/>
    <property type="match status" value="1"/>
</dbReference>
<feature type="region of interest" description="Disordered" evidence="13">
    <location>
        <begin position="208"/>
        <end position="233"/>
    </location>
</feature>
<evidence type="ECO:0000259" key="15">
    <source>
        <dbReference type="Pfam" id="PF01292"/>
    </source>
</evidence>
<keyword evidence="8" id="KW-0479">Metal-binding</keyword>
<dbReference type="GO" id="GO:0008863">
    <property type="term" value="F:formate dehydrogenase (NAD+) activity"/>
    <property type="evidence" value="ECO:0007669"/>
    <property type="project" value="InterPro"/>
</dbReference>
<keyword evidence="12 14" id="KW-0472">Membrane</keyword>
<keyword evidence="5" id="KW-1003">Cell membrane</keyword>
<dbReference type="OrthoDB" id="9790598at2"/>
<comment type="subcellular location">
    <subcellularLocation>
        <location evidence="2">Cell membrane</location>
        <topology evidence="2">Multi-pass membrane protein</topology>
    </subcellularLocation>
</comment>
<feature type="transmembrane region" description="Helical" evidence="14">
    <location>
        <begin position="158"/>
        <end position="179"/>
    </location>
</feature>
<proteinExistence type="inferred from homology"/>
<name>A0A2N7U5M8_9GAMM</name>
<keyword evidence="10 14" id="KW-1133">Transmembrane helix</keyword>
<evidence type="ECO:0000256" key="9">
    <source>
        <dbReference type="ARBA" id="ARBA00022982"/>
    </source>
</evidence>
<dbReference type="GO" id="GO:0015944">
    <property type="term" value="P:formate oxidation"/>
    <property type="evidence" value="ECO:0007669"/>
    <property type="project" value="UniProtKB-ARBA"/>
</dbReference>
<dbReference type="InterPro" id="IPR016174">
    <property type="entry name" value="Di-haem_cyt_TM"/>
</dbReference>
<evidence type="ECO:0000256" key="14">
    <source>
        <dbReference type="SAM" id="Phobius"/>
    </source>
</evidence>
<protein>
    <submittedName>
        <fullName evidence="16">Formate dehydrogenase subunit gamma</fullName>
    </submittedName>
</protein>
<keyword evidence="7 14" id="KW-0812">Transmembrane</keyword>
<dbReference type="PANTHER" id="PTHR30074:SF5">
    <property type="entry name" value="FORMATE DEHYDROGENASE, NITRATE-INDUCIBLE, CYTOCHROME B556(FDN) SUBUNIT"/>
    <property type="match status" value="1"/>
</dbReference>
<comment type="caution">
    <text evidence="16">The sequence shown here is derived from an EMBL/GenBank/DDBJ whole genome shotgun (WGS) entry which is preliminary data.</text>
</comment>
<feature type="transmembrane region" description="Helical" evidence="14">
    <location>
        <begin position="59"/>
        <end position="79"/>
    </location>
</feature>
<evidence type="ECO:0000256" key="4">
    <source>
        <dbReference type="ARBA" id="ARBA00022448"/>
    </source>
</evidence>